<accession>A0A367V4J8</accession>
<proteinExistence type="predicted"/>
<organism evidence="1 2">
    <name type="scientific">Thalassospira profundimaris</name>
    <dbReference type="NCBI Taxonomy" id="502049"/>
    <lineage>
        <taxon>Bacteria</taxon>
        <taxon>Pseudomonadati</taxon>
        <taxon>Pseudomonadota</taxon>
        <taxon>Alphaproteobacteria</taxon>
        <taxon>Rhodospirillales</taxon>
        <taxon>Thalassospiraceae</taxon>
        <taxon>Thalassospira</taxon>
    </lineage>
</organism>
<reference evidence="1 2" key="1">
    <citation type="submission" date="2014-07" db="EMBL/GenBank/DDBJ databases">
        <title>Draft genome sequence of Thalassospira profundimaris R8-17.</title>
        <authorList>
            <person name="Lai Q."/>
            <person name="Shao Z."/>
        </authorList>
    </citation>
    <scope>NUCLEOTIDE SEQUENCE [LARGE SCALE GENOMIC DNA]</scope>
    <source>
        <strain evidence="1 2">R8-17</strain>
    </source>
</reference>
<protein>
    <submittedName>
        <fullName evidence="1">Uncharacterized protein</fullName>
    </submittedName>
</protein>
<name>A0A367V4J8_9PROT</name>
<evidence type="ECO:0000313" key="1">
    <source>
        <dbReference type="EMBL" id="RCK20128.1"/>
    </source>
</evidence>
<gene>
    <name evidence="1" type="ORF">TH6_16740</name>
</gene>
<dbReference type="EMBL" id="JPWB01000008">
    <property type="protein sequence ID" value="RCK20128.1"/>
    <property type="molecule type" value="Genomic_DNA"/>
</dbReference>
<comment type="caution">
    <text evidence="1">The sequence shown here is derived from an EMBL/GenBank/DDBJ whole genome shotgun (WGS) entry which is preliminary data.</text>
</comment>
<dbReference type="AlphaFoldDB" id="A0A367V4J8"/>
<sequence>MLLFVIVVWVLLSDPDAQNRARSMTKALGARDLSPLARLLTTENFANLFNPDDKTSVLRQSP</sequence>
<dbReference type="Proteomes" id="UP000253061">
    <property type="component" value="Unassembled WGS sequence"/>
</dbReference>
<evidence type="ECO:0000313" key="2">
    <source>
        <dbReference type="Proteomes" id="UP000253061"/>
    </source>
</evidence>